<dbReference type="Proteomes" id="UP000199385">
    <property type="component" value="Chromosome I"/>
</dbReference>
<dbReference type="OrthoDB" id="3684942at2"/>
<dbReference type="PANTHER" id="PTHR42831">
    <property type="entry name" value="FE-S PROTEIN MATURATION AUXILIARY FACTOR YITW"/>
    <property type="match status" value="1"/>
</dbReference>
<keyword evidence="4" id="KW-1185">Reference proteome</keyword>
<accession>A0A1A9A3T4</accession>
<dbReference type="PANTHER" id="PTHR42831:SF3">
    <property type="entry name" value="1,2-PHENYLACETYL-COA EPOXIDASE, SUBUNIT D-RELATED"/>
    <property type="match status" value="1"/>
</dbReference>
<dbReference type="SUPFAM" id="SSF117916">
    <property type="entry name" value="Fe-S cluster assembly (FSCA) domain-like"/>
    <property type="match status" value="1"/>
</dbReference>
<feature type="domain" description="PaaD zinc beta ribbon" evidence="2">
    <location>
        <begin position="117"/>
        <end position="157"/>
    </location>
</feature>
<dbReference type="EMBL" id="LT594323">
    <property type="protein sequence ID" value="SBT50767.1"/>
    <property type="molecule type" value="Genomic_DNA"/>
</dbReference>
<proteinExistence type="predicted"/>
<dbReference type="RefSeq" id="WP_091668632.1">
    <property type="nucleotide sequence ID" value="NZ_LT594323.1"/>
</dbReference>
<sequence>MTTPREAAAAVVDPEIRVITIDELGILRSVDEDPDTGRVVVTITPTYTGCPAMDVIRADIRRALAAAGHPDAEVRTVHAPAWSTDWITEGGRAKLAAAGIAPPAPVARGGNVVPLTLAVRCPRCGSPETEQVSRFGSTACKALWRCRACSEPFDHLKAL</sequence>
<dbReference type="InterPro" id="IPR002744">
    <property type="entry name" value="MIP18-like"/>
</dbReference>
<dbReference type="Pfam" id="PF01883">
    <property type="entry name" value="FeS_assembly_P"/>
    <property type="match status" value="1"/>
</dbReference>
<evidence type="ECO:0000259" key="1">
    <source>
        <dbReference type="Pfam" id="PF01883"/>
    </source>
</evidence>
<dbReference type="InterPro" id="IPR052339">
    <property type="entry name" value="Fe-S_Maturation_MIP18"/>
</dbReference>
<protein>
    <submittedName>
        <fullName evidence="3">Ring-1,2-phenylacetyl-CoA epoxidase subunit PaaD</fullName>
    </submittedName>
</protein>
<dbReference type="PATRIC" id="fig|261654.4.peg.4960"/>
<dbReference type="STRING" id="261654.GA0070611_4892"/>
<evidence type="ECO:0000259" key="2">
    <source>
        <dbReference type="Pfam" id="PF23451"/>
    </source>
</evidence>
<evidence type="ECO:0000313" key="4">
    <source>
        <dbReference type="Proteomes" id="UP000199385"/>
    </source>
</evidence>
<gene>
    <name evidence="3" type="ORF">GA0070611_4892</name>
</gene>
<reference evidence="4" key="1">
    <citation type="submission" date="2016-06" db="EMBL/GenBank/DDBJ databases">
        <authorList>
            <person name="Varghese N."/>
            <person name="Submissions Spin"/>
        </authorList>
    </citation>
    <scope>NUCLEOTIDE SEQUENCE [LARGE SCALE GENOMIC DNA]</scope>
    <source>
        <strain evidence="4">DSM 44815</strain>
    </source>
</reference>
<dbReference type="InterPro" id="IPR011883">
    <property type="entry name" value="PaaD-like"/>
</dbReference>
<organism evidence="3 4">
    <name type="scientific">Micromonospora auratinigra</name>
    <dbReference type="NCBI Taxonomy" id="261654"/>
    <lineage>
        <taxon>Bacteria</taxon>
        <taxon>Bacillati</taxon>
        <taxon>Actinomycetota</taxon>
        <taxon>Actinomycetes</taxon>
        <taxon>Micromonosporales</taxon>
        <taxon>Micromonosporaceae</taxon>
        <taxon>Micromonospora</taxon>
    </lineage>
</organism>
<feature type="domain" description="MIP18 family-like" evidence="1">
    <location>
        <begin position="9"/>
        <end position="73"/>
    </location>
</feature>
<dbReference type="InterPro" id="IPR056572">
    <property type="entry name" value="Zn_ribbon_PaaD"/>
</dbReference>
<dbReference type="Gene3D" id="3.30.300.130">
    <property type="entry name" value="Fe-S cluster assembly (FSCA)"/>
    <property type="match status" value="1"/>
</dbReference>
<name>A0A1A9A3T4_9ACTN</name>
<dbReference type="Pfam" id="PF23451">
    <property type="entry name" value="Zn_ribbon_PaaD"/>
    <property type="match status" value="1"/>
</dbReference>
<dbReference type="NCBIfam" id="TIGR02159">
    <property type="entry name" value="PA_CoA_Oxy4"/>
    <property type="match status" value="1"/>
</dbReference>
<dbReference type="AlphaFoldDB" id="A0A1A9A3T4"/>
<dbReference type="InterPro" id="IPR034904">
    <property type="entry name" value="FSCA_dom_sf"/>
</dbReference>
<evidence type="ECO:0000313" key="3">
    <source>
        <dbReference type="EMBL" id="SBT50767.1"/>
    </source>
</evidence>